<dbReference type="Proteomes" id="UP000186922">
    <property type="component" value="Unassembled WGS sequence"/>
</dbReference>
<evidence type="ECO:0000313" key="1">
    <source>
        <dbReference type="EMBL" id="GAV06144.1"/>
    </source>
</evidence>
<evidence type="ECO:0000313" key="2">
    <source>
        <dbReference type="Proteomes" id="UP000186922"/>
    </source>
</evidence>
<gene>
    <name evidence="1" type="primary">RvY_16175-1</name>
    <name evidence="1" type="synonym">RvY_16175.1</name>
    <name evidence="1" type="ORF">RvY_16175</name>
</gene>
<reference evidence="1 2" key="1">
    <citation type="journal article" date="2016" name="Nat. Commun.">
        <title>Extremotolerant tardigrade genome and improved radiotolerance of human cultured cells by tardigrade-unique protein.</title>
        <authorList>
            <person name="Hashimoto T."/>
            <person name="Horikawa D.D."/>
            <person name="Saito Y."/>
            <person name="Kuwahara H."/>
            <person name="Kozuka-Hata H."/>
            <person name="Shin-I T."/>
            <person name="Minakuchi Y."/>
            <person name="Ohishi K."/>
            <person name="Motoyama A."/>
            <person name="Aizu T."/>
            <person name="Enomoto A."/>
            <person name="Kondo K."/>
            <person name="Tanaka S."/>
            <person name="Hara Y."/>
            <person name="Koshikawa S."/>
            <person name="Sagara H."/>
            <person name="Miura T."/>
            <person name="Yokobori S."/>
            <person name="Miyagawa K."/>
            <person name="Suzuki Y."/>
            <person name="Kubo T."/>
            <person name="Oyama M."/>
            <person name="Kohara Y."/>
            <person name="Fujiyama A."/>
            <person name="Arakawa K."/>
            <person name="Katayama T."/>
            <person name="Toyoda A."/>
            <person name="Kunieda T."/>
        </authorList>
    </citation>
    <scope>NUCLEOTIDE SEQUENCE [LARGE SCALE GENOMIC DNA]</scope>
    <source>
        <strain evidence="1 2">YOKOZUNA-1</strain>
    </source>
</reference>
<keyword evidence="2" id="KW-1185">Reference proteome</keyword>
<dbReference type="AlphaFoldDB" id="A0A1D1W417"/>
<name>A0A1D1W417_RAMVA</name>
<comment type="caution">
    <text evidence="1">The sequence shown here is derived from an EMBL/GenBank/DDBJ whole genome shotgun (WGS) entry which is preliminary data.</text>
</comment>
<proteinExistence type="predicted"/>
<dbReference type="EMBL" id="BDGG01000013">
    <property type="protein sequence ID" value="GAV06144.1"/>
    <property type="molecule type" value="Genomic_DNA"/>
</dbReference>
<organism evidence="1 2">
    <name type="scientific">Ramazzottius varieornatus</name>
    <name type="common">Water bear</name>
    <name type="synonym">Tardigrade</name>
    <dbReference type="NCBI Taxonomy" id="947166"/>
    <lineage>
        <taxon>Eukaryota</taxon>
        <taxon>Metazoa</taxon>
        <taxon>Ecdysozoa</taxon>
        <taxon>Tardigrada</taxon>
        <taxon>Eutardigrada</taxon>
        <taxon>Parachela</taxon>
        <taxon>Hypsibioidea</taxon>
        <taxon>Ramazzottiidae</taxon>
        <taxon>Ramazzottius</taxon>
    </lineage>
</organism>
<protein>
    <submittedName>
        <fullName evidence="1">Uncharacterized protein</fullName>
    </submittedName>
</protein>
<sequence length="123" mass="13482">MYCRKTVSAWAEGRCYYGAPHSGQGCHEQVSMDVPVASTDLPSTVHKVDFPKDFLAQISSGVPWKPVNQALSQISIHEYEGKVAKLAGVTSKDELAMFLANVYHERATLPYVSELNAESGYST</sequence>
<accession>A0A1D1W417</accession>
<dbReference type="PROSITE" id="PS51257">
    <property type="entry name" value="PROKAR_LIPOPROTEIN"/>
    <property type="match status" value="1"/>
</dbReference>